<dbReference type="Pfam" id="PF02696">
    <property type="entry name" value="SelO"/>
    <property type="match status" value="1"/>
</dbReference>
<dbReference type="EC" id="2.7.7.-" evidence="8"/>
<proteinExistence type="inferred from homology"/>
<evidence type="ECO:0000256" key="1">
    <source>
        <dbReference type="ARBA" id="ARBA00009747"/>
    </source>
</evidence>
<feature type="binding site" evidence="8">
    <location>
        <position position="210"/>
    </location>
    <ligand>
        <name>ATP</name>
        <dbReference type="ChEBI" id="CHEBI:30616"/>
    </ligand>
</feature>
<dbReference type="GO" id="GO:0005524">
    <property type="term" value="F:ATP binding"/>
    <property type="evidence" value="ECO:0007669"/>
    <property type="project" value="UniProtKB-UniRule"/>
</dbReference>
<feature type="binding site" evidence="8">
    <location>
        <position position="146"/>
    </location>
    <ligand>
        <name>ATP</name>
        <dbReference type="ChEBI" id="CHEBI:30616"/>
    </ligand>
</feature>
<evidence type="ECO:0000256" key="5">
    <source>
        <dbReference type="ARBA" id="ARBA00022741"/>
    </source>
</evidence>
<name>A0A975MN27_9GAMM</name>
<evidence type="ECO:0000256" key="4">
    <source>
        <dbReference type="ARBA" id="ARBA00022723"/>
    </source>
</evidence>
<evidence type="ECO:0000256" key="3">
    <source>
        <dbReference type="ARBA" id="ARBA00022695"/>
    </source>
</evidence>
<evidence type="ECO:0000256" key="8">
    <source>
        <dbReference type="HAMAP-Rule" id="MF_00692"/>
    </source>
</evidence>
<keyword evidence="3 8" id="KW-0548">Nucleotidyltransferase</keyword>
<keyword evidence="10" id="KW-1185">Reference proteome</keyword>
<dbReference type="Proteomes" id="UP000676649">
    <property type="component" value="Chromosome"/>
</dbReference>
<comment type="cofactor">
    <cofactor evidence="8">
        <name>Mg(2+)</name>
        <dbReference type="ChEBI" id="CHEBI:18420"/>
    </cofactor>
    <cofactor evidence="8">
        <name>Mn(2+)</name>
        <dbReference type="ChEBI" id="CHEBI:29035"/>
    </cofactor>
</comment>
<comment type="catalytic activity">
    <reaction evidence="8">
        <text>L-tyrosyl-[protein] + UTP = O-(5'-uridylyl)-L-tyrosyl-[protein] + diphosphate</text>
        <dbReference type="Rhea" id="RHEA:83887"/>
        <dbReference type="Rhea" id="RHEA-COMP:10136"/>
        <dbReference type="Rhea" id="RHEA-COMP:20238"/>
        <dbReference type="ChEBI" id="CHEBI:33019"/>
        <dbReference type="ChEBI" id="CHEBI:46398"/>
        <dbReference type="ChEBI" id="CHEBI:46858"/>
        <dbReference type="ChEBI" id="CHEBI:90602"/>
    </reaction>
</comment>
<feature type="binding site" evidence="8">
    <location>
        <position position="290"/>
    </location>
    <ligand>
        <name>ATP</name>
        <dbReference type="ChEBI" id="CHEBI:30616"/>
    </ligand>
</feature>
<keyword evidence="8" id="KW-0464">Manganese</keyword>
<feature type="active site" description="Proton acceptor" evidence="8">
    <location>
        <position position="280"/>
    </location>
</feature>
<comment type="catalytic activity">
    <reaction evidence="8">
        <text>L-tyrosyl-[protein] + ATP = O-(5'-adenylyl)-L-tyrosyl-[protein] + diphosphate</text>
        <dbReference type="Rhea" id="RHEA:54288"/>
        <dbReference type="Rhea" id="RHEA-COMP:10136"/>
        <dbReference type="Rhea" id="RHEA-COMP:13846"/>
        <dbReference type="ChEBI" id="CHEBI:30616"/>
        <dbReference type="ChEBI" id="CHEBI:33019"/>
        <dbReference type="ChEBI" id="CHEBI:46858"/>
        <dbReference type="ChEBI" id="CHEBI:83624"/>
        <dbReference type="EC" id="2.7.7.108"/>
    </reaction>
</comment>
<feature type="binding site" evidence="8">
    <location>
        <position position="113"/>
    </location>
    <ligand>
        <name>ATP</name>
        <dbReference type="ChEBI" id="CHEBI:30616"/>
    </ligand>
</feature>
<dbReference type="PANTHER" id="PTHR32057:SF14">
    <property type="entry name" value="PROTEIN ADENYLYLTRANSFERASE SELO, MITOCHONDRIAL"/>
    <property type="match status" value="1"/>
</dbReference>
<dbReference type="EC" id="2.7.7.108" evidence="8"/>
<keyword evidence="2 8" id="KW-0808">Transferase</keyword>
<dbReference type="GO" id="GO:0000287">
    <property type="term" value="F:magnesium ion binding"/>
    <property type="evidence" value="ECO:0007669"/>
    <property type="project" value="UniProtKB-UniRule"/>
</dbReference>
<dbReference type="InterPro" id="IPR003846">
    <property type="entry name" value="SelO"/>
</dbReference>
<dbReference type="NCBIfam" id="NF000658">
    <property type="entry name" value="PRK00029.1"/>
    <property type="match status" value="1"/>
</dbReference>
<feature type="binding site" evidence="8">
    <location>
        <position position="203"/>
    </location>
    <ligand>
        <name>ATP</name>
        <dbReference type="ChEBI" id="CHEBI:30616"/>
    </ligand>
</feature>
<gene>
    <name evidence="8" type="primary">ydiU</name>
    <name evidence="8" type="synonym">selO</name>
    <name evidence="9" type="ORF">KEF85_15365</name>
</gene>
<reference evidence="9" key="1">
    <citation type="submission" date="2021-04" db="EMBL/GenBank/DDBJ databases">
        <title>Draft genome sequence data of methanotrophic Methylovulum sp. strain S1L and Methylomonas sp. strain S2AM isolated from boreal lake water columns.</title>
        <authorList>
            <person name="Rissanen A.J."/>
            <person name="Mangayil R."/>
            <person name="Svenning M.M."/>
            <person name="Khanongnuch R."/>
        </authorList>
    </citation>
    <scope>NUCLEOTIDE SEQUENCE</scope>
    <source>
        <strain evidence="9">S2AM</strain>
    </source>
</reference>
<keyword evidence="6 8" id="KW-0067">ATP-binding</keyword>
<keyword evidence="5 8" id="KW-0547">Nucleotide-binding</keyword>
<organism evidence="9 10">
    <name type="scientific">Methylomonas paludis</name>
    <dbReference type="NCBI Taxonomy" id="1173101"/>
    <lineage>
        <taxon>Bacteria</taxon>
        <taxon>Pseudomonadati</taxon>
        <taxon>Pseudomonadota</taxon>
        <taxon>Gammaproteobacteria</taxon>
        <taxon>Methylococcales</taxon>
        <taxon>Methylococcaceae</taxon>
        <taxon>Methylomonas</taxon>
    </lineage>
</organism>
<accession>A0A975MN27</accession>
<comment type="catalytic activity">
    <reaction evidence="8">
        <text>L-histidyl-[protein] + UTP = N(tele)-(5'-uridylyl)-L-histidyl-[protein] + diphosphate</text>
        <dbReference type="Rhea" id="RHEA:83891"/>
        <dbReference type="Rhea" id="RHEA-COMP:9745"/>
        <dbReference type="Rhea" id="RHEA-COMP:20239"/>
        <dbReference type="ChEBI" id="CHEBI:29979"/>
        <dbReference type="ChEBI" id="CHEBI:33019"/>
        <dbReference type="ChEBI" id="CHEBI:46398"/>
        <dbReference type="ChEBI" id="CHEBI:233474"/>
    </reaction>
</comment>
<protein>
    <recommendedName>
        <fullName evidence="8">Protein nucleotidyltransferase YdiU</fullName>
        <ecNumber evidence="8">2.7.7.-</ecNumber>
    </recommendedName>
    <alternativeName>
        <fullName evidence="8">Protein adenylyltransferase YdiU</fullName>
        <ecNumber evidence="8">2.7.7.108</ecNumber>
    </alternativeName>
    <alternativeName>
        <fullName evidence="8">Protein uridylyltransferase YdiU</fullName>
        <ecNumber evidence="8">2.7.7.-</ecNumber>
    </alternativeName>
</protein>
<dbReference type="AlphaFoldDB" id="A0A975MN27"/>
<feature type="binding site" evidence="8">
    <location>
        <position position="145"/>
    </location>
    <ligand>
        <name>ATP</name>
        <dbReference type="ChEBI" id="CHEBI:30616"/>
    </ligand>
</feature>
<keyword evidence="7 8" id="KW-0460">Magnesium</keyword>
<comment type="function">
    <text evidence="8">Nucleotidyltransferase involved in the post-translational modification of proteins. It can catalyze the addition of adenosine monophosphate (AMP) or uridine monophosphate (UMP) to a protein, resulting in modifications known as AMPylation and UMPylation.</text>
</comment>
<feature type="binding site" evidence="8">
    <location>
        <position position="110"/>
    </location>
    <ligand>
        <name>ATP</name>
        <dbReference type="ChEBI" id="CHEBI:30616"/>
    </ligand>
</feature>
<comment type="catalytic activity">
    <reaction evidence="8">
        <text>L-seryl-[protein] + UTP = O-(5'-uridylyl)-L-seryl-[protein] + diphosphate</text>
        <dbReference type="Rhea" id="RHEA:64604"/>
        <dbReference type="Rhea" id="RHEA-COMP:9863"/>
        <dbReference type="Rhea" id="RHEA-COMP:16635"/>
        <dbReference type="ChEBI" id="CHEBI:29999"/>
        <dbReference type="ChEBI" id="CHEBI:33019"/>
        <dbReference type="ChEBI" id="CHEBI:46398"/>
        <dbReference type="ChEBI" id="CHEBI:156051"/>
    </reaction>
</comment>
<evidence type="ECO:0000313" key="9">
    <source>
        <dbReference type="EMBL" id="QWF70679.1"/>
    </source>
</evidence>
<dbReference type="KEGG" id="mpad:KEF85_15365"/>
<dbReference type="EMBL" id="CP073754">
    <property type="protein sequence ID" value="QWF70679.1"/>
    <property type="molecule type" value="Genomic_DNA"/>
</dbReference>
<comment type="similarity">
    <text evidence="1 8">Belongs to the SELO family.</text>
</comment>
<comment type="catalytic activity">
    <reaction evidence="8">
        <text>L-seryl-[protein] + ATP = 3-O-(5'-adenylyl)-L-seryl-[protein] + diphosphate</text>
        <dbReference type="Rhea" id="RHEA:58120"/>
        <dbReference type="Rhea" id="RHEA-COMP:9863"/>
        <dbReference type="Rhea" id="RHEA-COMP:15073"/>
        <dbReference type="ChEBI" id="CHEBI:29999"/>
        <dbReference type="ChEBI" id="CHEBI:30616"/>
        <dbReference type="ChEBI" id="CHEBI:33019"/>
        <dbReference type="ChEBI" id="CHEBI:142516"/>
        <dbReference type="EC" id="2.7.7.108"/>
    </reaction>
</comment>
<evidence type="ECO:0000256" key="2">
    <source>
        <dbReference type="ARBA" id="ARBA00022679"/>
    </source>
</evidence>
<evidence type="ECO:0000256" key="7">
    <source>
        <dbReference type="ARBA" id="ARBA00022842"/>
    </source>
</evidence>
<dbReference type="RefSeq" id="WP_215582076.1">
    <property type="nucleotide sequence ID" value="NZ_CP073754.1"/>
</dbReference>
<dbReference type="PANTHER" id="PTHR32057">
    <property type="entry name" value="PROTEIN ADENYLYLTRANSFERASE SELO, MITOCHONDRIAL"/>
    <property type="match status" value="1"/>
</dbReference>
<comment type="catalytic activity">
    <reaction evidence="8">
        <text>L-threonyl-[protein] + ATP = 3-O-(5'-adenylyl)-L-threonyl-[protein] + diphosphate</text>
        <dbReference type="Rhea" id="RHEA:54292"/>
        <dbReference type="Rhea" id="RHEA-COMP:11060"/>
        <dbReference type="Rhea" id="RHEA-COMP:13847"/>
        <dbReference type="ChEBI" id="CHEBI:30013"/>
        <dbReference type="ChEBI" id="CHEBI:30616"/>
        <dbReference type="ChEBI" id="CHEBI:33019"/>
        <dbReference type="ChEBI" id="CHEBI:138113"/>
        <dbReference type="EC" id="2.7.7.108"/>
    </reaction>
</comment>
<dbReference type="GO" id="GO:0030145">
    <property type="term" value="F:manganese ion binding"/>
    <property type="evidence" value="ECO:0007669"/>
    <property type="project" value="UniProtKB-UniRule"/>
</dbReference>
<evidence type="ECO:0000313" key="10">
    <source>
        <dbReference type="Proteomes" id="UP000676649"/>
    </source>
</evidence>
<evidence type="ECO:0000256" key="6">
    <source>
        <dbReference type="ARBA" id="ARBA00022840"/>
    </source>
</evidence>
<dbReference type="HAMAP" id="MF_00692">
    <property type="entry name" value="SelO"/>
    <property type="match status" value="1"/>
</dbReference>
<feature type="binding site" evidence="8">
    <location>
        <position position="133"/>
    </location>
    <ligand>
        <name>ATP</name>
        <dbReference type="ChEBI" id="CHEBI:30616"/>
    </ligand>
</feature>
<keyword evidence="4 8" id="KW-0479">Metal-binding</keyword>
<feature type="binding site" evidence="8">
    <location>
        <position position="112"/>
    </location>
    <ligand>
        <name>ATP</name>
        <dbReference type="ChEBI" id="CHEBI:30616"/>
    </ligand>
</feature>
<feature type="binding site" evidence="8">
    <location>
        <position position="290"/>
    </location>
    <ligand>
        <name>Mg(2+)</name>
        <dbReference type="ChEBI" id="CHEBI:18420"/>
    </ligand>
</feature>
<feature type="binding site" evidence="8">
    <location>
        <position position="281"/>
    </location>
    <ligand>
        <name>Mg(2+)</name>
        <dbReference type="ChEBI" id="CHEBI:18420"/>
    </ligand>
</feature>
<sequence length="531" mass="60126">MTVQADNLPLDALHFDNRFVRELPGDPEPDNYRRQVYQACYSWVSPTQVRRPHLVAFSAEMAEKLDLTPEICTSADFAAVFAGNRLTTGMQPYASCYGGHQFGHWAGQLGDGRAINLGEVVNRQGEYLTLQLKGAGLTPYSRSADGLAVLRSSIREFLCSEAMHHLGVPTTRALSIVLSGEQVRRDMFYDGNPQLEPGAIVCRVAPSFTRFGSFQIFTARDDLQSLKQLADYTIRTDFPHIQASGSAAYLEWFADVCQKTADMIVHWQRVGFVHGVMNTDNMSILGLTIDYGPYGWLENYDPEWTPNTTDAQGRRYRFGNQPKIAYWNLVQLANAIYPLVKRAEPLQQALSVYTARFEQGWQNMMAAKLGLQAFNIETDPVLIDDLAKLLQLAEVDMTLFYRGLANFNADSDDSRFFNWLEECSYQTLTDENQALAGLWLRSYQARLRQDAWPDHQRRTAMNAVNPLYVLRNYLAQQAIDQAEQGDYGLVAELLEILRHPYQEQIGKHHFTGKRPDWAKHRAGCSMLSCSS</sequence>
<dbReference type="GO" id="GO:0070733">
    <property type="term" value="F:AMPylase activity"/>
    <property type="evidence" value="ECO:0007669"/>
    <property type="project" value="UniProtKB-EC"/>
</dbReference>